<keyword evidence="1" id="KW-0808">Transferase</keyword>
<evidence type="ECO:0000313" key="2">
    <source>
        <dbReference type="Proteomes" id="UP000318995"/>
    </source>
</evidence>
<proteinExistence type="predicted"/>
<keyword evidence="2" id="KW-1185">Reference proteome</keyword>
<dbReference type="EC" id="2.7.7.7" evidence="1"/>
<organism evidence="1 2">
    <name type="scientific">Botrimarina hoheduenensis</name>
    <dbReference type="NCBI Taxonomy" id="2528000"/>
    <lineage>
        <taxon>Bacteria</taxon>
        <taxon>Pseudomonadati</taxon>
        <taxon>Planctomycetota</taxon>
        <taxon>Planctomycetia</taxon>
        <taxon>Pirellulales</taxon>
        <taxon>Lacipirellulaceae</taxon>
        <taxon>Botrimarina</taxon>
    </lineage>
</organism>
<dbReference type="GO" id="GO:0006261">
    <property type="term" value="P:DNA-templated DNA replication"/>
    <property type="evidence" value="ECO:0007669"/>
    <property type="project" value="TreeGrafter"/>
</dbReference>
<dbReference type="RefSeq" id="WP_197524664.1">
    <property type="nucleotide sequence ID" value="NZ_SJPH01000001.1"/>
</dbReference>
<dbReference type="EMBL" id="SJPH01000001">
    <property type="protein sequence ID" value="TWT48563.1"/>
    <property type="molecule type" value="Genomic_DNA"/>
</dbReference>
<sequence>MSSARPEQGAYPAIEAIVGHDEPAERFRQTLRADRLASTYLFVGPEGIGKRSFALALARSLLCQSRSLDDSGPSDPLAACGACDSCRLIDAAGHPDLIEIAKPAGKSTLPLELFIGPPDRRHREGLCHDIALRPSVASRRVAIIDDVDALSVESANALLKTLEEPPPRSLLILVGTSLSRQLPTIRSRAQVVRFRPLSSAGVQQVLETLSSDEAGEPIADVATVAELSRGSVGMALAAAAAGSDGYLAPVVACLESDRFTASRYTSALDEASKSAGTEPSARRGRLREALRITLEHWHGRLRQGDTPAALAALDALLDAEGAIDRNANQPLVADVLAKRLAAAHAKGHRA</sequence>
<keyword evidence="1" id="KW-0548">Nucleotidyltransferase</keyword>
<dbReference type="Gene3D" id="3.40.50.300">
    <property type="entry name" value="P-loop containing nucleotide triphosphate hydrolases"/>
    <property type="match status" value="1"/>
</dbReference>
<comment type="caution">
    <text evidence="1">The sequence shown here is derived from an EMBL/GenBank/DDBJ whole genome shotgun (WGS) entry which is preliminary data.</text>
</comment>
<dbReference type="PANTHER" id="PTHR11669">
    <property type="entry name" value="REPLICATION FACTOR C / DNA POLYMERASE III GAMMA-TAU SUBUNIT"/>
    <property type="match status" value="1"/>
</dbReference>
<protein>
    <submittedName>
        <fullName evidence="1">DNA polymerase III subunit tau</fullName>
        <ecNumber evidence="1">2.7.7.7</ecNumber>
    </submittedName>
</protein>
<dbReference type="Proteomes" id="UP000318995">
    <property type="component" value="Unassembled WGS sequence"/>
</dbReference>
<dbReference type="PANTHER" id="PTHR11669:SF8">
    <property type="entry name" value="DNA POLYMERASE III SUBUNIT DELTA"/>
    <property type="match status" value="1"/>
</dbReference>
<accession>A0A5C5WEN5</accession>
<name>A0A5C5WEN5_9BACT</name>
<evidence type="ECO:0000313" key="1">
    <source>
        <dbReference type="EMBL" id="TWT48563.1"/>
    </source>
</evidence>
<reference evidence="1 2" key="1">
    <citation type="submission" date="2019-02" db="EMBL/GenBank/DDBJ databases">
        <title>Deep-cultivation of Planctomycetes and their phenomic and genomic characterization uncovers novel biology.</title>
        <authorList>
            <person name="Wiegand S."/>
            <person name="Jogler M."/>
            <person name="Boedeker C."/>
            <person name="Pinto D."/>
            <person name="Vollmers J."/>
            <person name="Rivas-Marin E."/>
            <person name="Kohn T."/>
            <person name="Peeters S.H."/>
            <person name="Heuer A."/>
            <person name="Rast P."/>
            <person name="Oberbeckmann S."/>
            <person name="Bunk B."/>
            <person name="Jeske O."/>
            <person name="Meyerdierks A."/>
            <person name="Storesund J.E."/>
            <person name="Kallscheuer N."/>
            <person name="Luecker S."/>
            <person name="Lage O.M."/>
            <person name="Pohl T."/>
            <person name="Merkel B.J."/>
            <person name="Hornburger P."/>
            <person name="Mueller R.-W."/>
            <person name="Bruemmer F."/>
            <person name="Labrenz M."/>
            <person name="Spormann A.M."/>
            <person name="Op Den Camp H."/>
            <person name="Overmann J."/>
            <person name="Amann R."/>
            <person name="Jetten M.S.M."/>
            <person name="Mascher T."/>
            <person name="Medema M.H."/>
            <person name="Devos D.P."/>
            <person name="Kaster A.-K."/>
            <person name="Ovreas L."/>
            <person name="Rohde M."/>
            <person name="Galperin M.Y."/>
            <person name="Jogler C."/>
        </authorList>
    </citation>
    <scope>NUCLEOTIDE SEQUENCE [LARGE SCALE GENOMIC DNA]</scope>
    <source>
        <strain evidence="1 2">Pla111</strain>
    </source>
</reference>
<dbReference type="SUPFAM" id="SSF52540">
    <property type="entry name" value="P-loop containing nucleoside triphosphate hydrolases"/>
    <property type="match status" value="1"/>
</dbReference>
<gene>
    <name evidence="1" type="primary">dnaX_1</name>
    <name evidence="1" type="ORF">Pla111_03360</name>
</gene>
<dbReference type="InterPro" id="IPR027417">
    <property type="entry name" value="P-loop_NTPase"/>
</dbReference>
<dbReference type="Pfam" id="PF13177">
    <property type="entry name" value="DNA_pol3_delta2"/>
    <property type="match status" value="1"/>
</dbReference>
<dbReference type="InterPro" id="IPR050238">
    <property type="entry name" value="DNA_Rep/Repair_Clamp_Loader"/>
</dbReference>
<dbReference type="AlphaFoldDB" id="A0A5C5WEN5"/>
<dbReference type="GO" id="GO:0003887">
    <property type="term" value="F:DNA-directed DNA polymerase activity"/>
    <property type="evidence" value="ECO:0007669"/>
    <property type="project" value="UniProtKB-EC"/>
</dbReference>